<accession>V5C1K7</accession>
<feature type="region of interest" description="Disordered" evidence="1">
    <location>
        <begin position="212"/>
        <end position="249"/>
    </location>
</feature>
<dbReference type="STRING" id="1116472.MGMO_120c00500"/>
<dbReference type="AlphaFoldDB" id="V5C1K7"/>
<evidence type="ECO:0000313" key="2">
    <source>
        <dbReference type="EMBL" id="ESS70663.1"/>
    </source>
</evidence>
<sequence>MKTVWGIRFLTLDFDWKPVVTAFLCSLLIVGCASLGGTYSEDKGDICADSRGDLRRTEDYFAKQSVTNILGGAAAGAVSGAIISAISGGDIGKGAAIGAAAGAGVGLLKTLYDSLDRENKQIDLATNAFNSLSQCRFKAADQVRSDFKVGRITEQDALKKLSDLKMRFNEDIVIAERIGAKMSERSTEFQSKLVKEDPSVAPYLAAVQSEQANTDNLKGASQSSAASETETKIATSGKKGKKYKQSSKSTVTQLQNASASKETAKAQISDKSKSVIGPTETNIVKANQYNSMTNTAKHTALNNNFNLKPQGDLGLLLFPYTGGSYLVSGLEGQGKQCSVLF</sequence>
<dbReference type="EMBL" id="AYLO01000112">
    <property type="protein sequence ID" value="ESS70663.1"/>
    <property type="molecule type" value="Genomic_DNA"/>
</dbReference>
<keyword evidence="3" id="KW-1185">Reference proteome</keyword>
<gene>
    <name evidence="2" type="ORF">MGMO_120c00500</name>
</gene>
<evidence type="ECO:0000313" key="3">
    <source>
        <dbReference type="Proteomes" id="UP000017842"/>
    </source>
</evidence>
<dbReference type="Proteomes" id="UP000017842">
    <property type="component" value="Unassembled WGS sequence"/>
</dbReference>
<organism evidence="2 3">
    <name type="scientific">Methyloglobulus morosus KoM1</name>
    <dbReference type="NCBI Taxonomy" id="1116472"/>
    <lineage>
        <taxon>Bacteria</taxon>
        <taxon>Pseudomonadati</taxon>
        <taxon>Pseudomonadota</taxon>
        <taxon>Gammaproteobacteria</taxon>
        <taxon>Methylococcales</taxon>
        <taxon>Methylococcaceae</taxon>
        <taxon>Methyloglobulus</taxon>
    </lineage>
</organism>
<dbReference type="RefSeq" id="WP_023495820.1">
    <property type="nucleotide sequence ID" value="NZ_AYLO01000112.1"/>
</dbReference>
<name>V5C1K7_9GAMM</name>
<protein>
    <submittedName>
        <fullName evidence="2">OmpA-like protein</fullName>
    </submittedName>
</protein>
<evidence type="ECO:0000256" key="1">
    <source>
        <dbReference type="SAM" id="MobiDB-lite"/>
    </source>
</evidence>
<proteinExistence type="predicted"/>
<reference evidence="2 3" key="1">
    <citation type="journal article" date="2013" name="Genome Announc.">
        <title>Draft Genome Sequence of the Methanotrophic Gammaproteobacterium Methyloglobulus morosus DSM 22980 Strain KoM1.</title>
        <authorList>
            <person name="Poehlein A."/>
            <person name="Deutzmann J.S."/>
            <person name="Daniel R."/>
            <person name="Simeonova D.D."/>
        </authorList>
    </citation>
    <scope>NUCLEOTIDE SEQUENCE [LARGE SCALE GENOMIC DNA]</scope>
    <source>
        <strain evidence="2 3">KoM1</strain>
    </source>
</reference>
<comment type="caution">
    <text evidence="2">The sequence shown here is derived from an EMBL/GenBank/DDBJ whole genome shotgun (WGS) entry which is preliminary data.</text>
</comment>
<dbReference type="PROSITE" id="PS51257">
    <property type="entry name" value="PROKAR_LIPOPROTEIN"/>
    <property type="match status" value="1"/>
</dbReference>